<evidence type="ECO:0000313" key="2">
    <source>
        <dbReference type="Proteomes" id="UP000673691"/>
    </source>
</evidence>
<gene>
    <name evidence="1" type="ORF">BJ554DRAFT_1182</name>
</gene>
<comment type="caution">
    <text evidence="1">The sequence shown here is derived from an EMBL/GenBank/DDBJ whole genome shotgun (WGS) entry which is preliminary data.</text>
</comment>
<dbReference type="AlphaFoldDB" id="A0A8H8DHF8"/>
<proteinExistence type="predicted"/>
<reference evidence="1 2" key="1">
    <citation type="journal article" name="Sci. Rep.">
        <title>Genome-scale phylogenetic analyses confirm Olpidium as the closest living zoosporic fungus to the non-flagellated, terrestrial fungi.</title>
        <authorList>
            <person name="Chang Y."/>
            <person name="Rochon D."/>
            <person name="Sekimoto S."/>
            <person name="Wang Y."/>
            <person name="Chovatia M."/>
            <person name="Sandor L."/>
            <person name="Salamov A."/>
            <person name="Grigoriev I.V."/>
            <person name="Stajich J.E."/>
            <person name="Spatafora J.W."/>
        </authorList>
    </citation>
    <scope>NUCLEOTIDE SEQUENCE [LARGE SCALE GENOMIC DNA]</scope>
    <source>
        <strain evidence="1">S191</strain>
    </source>
</reference>
<dbReference type="Proteomes" id="UP000673691">
    <property type="component" value="Unassembled WGS sequence"/>
</dbReference>
<organism evidence="1 2">
    <name type="scientific">Olpidium bornovanus</name>
    <dbReference type="NCBI Taxonomy" id="278681"/>
    <lineage>
        <taxon>Eukaryota</taxon>
        <taxon>Fungi</taxon>
        <taxon>Fungi incertae sedis</taxon>
        <taxon>Olpidiomycota</taxon>
        <taxon>Olpidiomycotina</taxon>
        <taxon>Olpidiomycetes</taxon>
        <taxon>Olpidiales</taxon>
        <taxon>Olpidiaceae</taxon>
        <taxon>Olpidium</taxon>
    </lineage>
</organism>
<evidence type="ECO:0000313" key="1">
    <source>
        <dbReference type="EMBL" id="KAG5458570.1"/>
    </source>
</evidence>
<name>A0A8H8DHF8_9FUNG</name>
<keyword evidence="2" id="KW-1185">Reference proteome</keyword>
<sequence>MKAWDEWDFDGERLPSGAACSTLRRLQAFACVRRGRVVSGGPAKAGTGSRRRRRLPPGLTWRENSLRFCLRAACAPSGESPRHVEERAVGALEKIICDSPDKKVVLVVGGCANPEAASAPSATGKLERPRAPPSCAASWDHLPRLDVDPAPLWFSHPLNLSPAPVPVPNYTHRNTCVNVVDVFEADRCPPDALPSASDLKRARDHAPEPQSSVRLRSRLMKYRFVPVALDSVVHLEEGGEIVVDNPT</sequence>
<dbReference type="EMBL" id="JAEFCI010008282">
    <property type="protein sequence ID" value="KAG5458570.1"/>
    <property type="molecule type" value="Genomic_DNA"/>
</dbReference>
<dbReference type="OrthoDB" id="354304at2759"/>
<accession>A0A8H8DHF8</accession>
<protein>
    <submittedName>
        <fullName evidence="1">Uncharacterized protein</fullName>
    </submittedName>
</protein>